<protein>
    <recommendedName>
        <fullName evidence="5">DUF948 domain-containing protein</fullName>
    </recommendedName>
</protein>
<feature type="region of interest" description="Disordered" evidence="1">
    <location>
        <begin position="121"/>
        <end position="146"/>
    </location>
</feature>
<evidence type="ECO:0000256" key="2">
    <source>
        <dbReference type="SAM" id="Phobius"/>
    </source>
</evidence>
<keyword evidence="4" id="KW-1185">Reference proteome</keyword>
<evidence type="ECO:0000313" key="4">
    <source>
        <dbReference type="Proteomes" id="UP000199012"/>
    </source>
</evidence>
<keyword evidence="2" id="KW-1133">Transmembrane helix</keyword>
<gene>
    <name evidence="3" type="ORF">SAMN05421867_102238</name>
</gene>
<dbReference type="AlphaFoldDB" id="A0A1I0W7W8"/>
<organism evidence="3 4">
    <name type="scientific">Cellulomonas marina</name>
    <dbReference type="NCBI Taxonomy" id="988821"/>
    <lineage>
        <taxon>Bacteria</taxon>
        <taxon>Bacillati</taxon>
        <taxon>Actinomycetota</taxon>
        <taxon>Actinomycetes</taxon>
        <taxon>Micrococcales</taxon>
        <taxon>Cellulomonadaceae</taxon>
        <taxon>Cellulomonas</taxon>
    </lineage>
</organism>
<feature type="transmembrane region" description="Helical" evidence="2">
    <location>
        <begin position="6"/>
        <end position="27"/>
    </location>
</feature>
<dbReference type="Proteomes" id="UP000199012">
    <property type="component" value="Unassembled WGS sequence"/>
</dbReference>
<evidence type="ECO:0000256" key="1">
    <source>
        <dbReference type="SAM" id="MobiDB-lite"/>
    </source>
</evidence>
<evidence type="ECO:0008006" key="5">
    <source>
        <dbReference type="Google" id="ProtNLM"/>
    </source>
</evidence>
<dbReference type="STRING" id="988821.SAMN05421867_102238"/>
<dbReference type="EMBL" id="FOKA01000002">
    <property type="protein sequence ID" value="SFA84388.1"/>
    <property type="molecule type" value="Genomic_DNA"/>
</dbReference>
<dbReference type="RefSeq" id="WP_090030880.1">
    <property type="nucleotide sequence ID" value="NZ_BONM01000012.1"/>
</dbReference>
<name>A0A1I0W7W8_9CELL</name>
<sequence length="146" mass="14261">MSVGDIAGLLAAIAFVVLVAMLGMVLTKVGRVVDGLRDSLREVTDHALPVIDEAAGVIASTNAQLGKVDTVTTSAAQVSENVSALTALVAATVGTPLIKVASFSYAARRALATLLERAGGPAAGGPAAAPRPAAGGATAATAGTRS</sequence>
<dbReference type="InterPro" id="IPR009293">
    <property type="entry name" value="UPF0478"/>
</dbReference>
<proteinExistence type="predicted"/>
<evidence type="ECO:0000313" key="3">
    <source>
        <dbReference type="EMBL" id="SFA84388.1"/>
    </source>
</evidence>
<keyword evidence="2" id="KW-0472">Membrane</keyword>
<keyword evidence="2" id="KW-0812">Transmembrane</keyword>
<reference evidence="3 4" key="1">
    <citation type="submission" date="2016-10" db="EMBL/GenBank/DDBJ databases">
        <authorList>
            <person name="de Groot N.N."/>
        </authorList>
    </citation>
    <scope>NUCLEOTIDE SEQUENCE [LARGE SCALE GENOMIC DNA]</scope>
    <source>
        <strain evidence="3 4">CGMCC 4.6945</strain>
    </source>
</reference>
<accession>A0A1I0W7W8</accession>
<dbReference type="Pfam" id="PF06103">
    <property type="entry name" value="DUF948"/>
    <property type="match status" value="1"/>
</dbReference>
<dbReference type="OrthoDB" id="3237344at2"/>